<evidence type="ECO:0000256" key="1">
    <source>
        <dbReference type="SAM" id="MobiDB-lite"/>
    </source>
</evidence>
<evidence type="ECO:0000313" key="2">
    <source>
        <dbReference type="EMBL" id="GIM82724.1"/>
    </source>
</evidence>
<proteinExistence type="predicted"/>
<dbReference type="Proteomes" id="UP000680865">
    <property type="component" value="Unassembled WGS sequence"/>
</dbReference>
<dbReference type="EMBL" id="BOQP01000052">
    <property type="protein sequence ID" value="GIM82724.1"/>
    <property type="molecule type" value="Genomic_DNA"/>
</dbReference>
<keyword evidence="3" id="KW-1185">Reference proteome</keyword>
<name>A0A919T1X1_9ACTN</name>
<gene>
    <name evidence="2" type="ORF">Aco04nite_82950</name>
</gene>
<reference evidence="2" key="1">
    <citation type="submission" date="2021-03" db="EMBL/GenBank/DDBJ databases">
        <title>Whole genome shotgun sequence of Actinoplanes consettensis NBRC 14913.</title>
        <authorList>
            <person name="Komaki H."/>
            <person name="Tamura T."/>
        </authorList>
    </citation>
    <scope>NUCLEOTIDE SEQUENCE</scope>
    <source>
        <strain evidence="2">NBRC 14913</strain>
    </source>
</reference>
<feature type="compositionally biased region" description="Polar residues" evidence="1">
    <location>
        <begin position="78"/>
        <end position="87"/>
    </location>
</feature>
<organism evidence="2 3">
    <name type="scientific">Winogradskya consettensis</name>
    <dbReference type="NCBI Taxonomy" id="113560"/>
    <lineage>
        <taxon>Bacteria</taxon>
        <taxon>Bacillati</taxon>
        <taxon>Actinomycetota</taxon>
        <taxon>Actinomycetes</taxon>
        <taxon>Micromonosporales</taxon>
        <taxon>Micromonosporaceae</taxon>
        <taxon>Winogradskya</taxon>
    </lineage>
</organism>
<feature type="region of interest" description="Disordered" evidence="1">
    <location>
        <begin position="59"/>
        <end position="87"/>
    </location>
</feature>
<protein>
    <submittedName>
        <fullName evidence="2">Uncharacterized protein</fullName>
    </submittedName>
</protein>
<dbReference type="AlphaFoldDB" id="A0A919T1X1"/>
<sequence length="87" mass="9298">MTGKNEAMSAEITFAQVAAVLDEPGEIMTTAQIAAELGADVESVHAVCEQAYQGWRTTKNGTRDGSIAGVRWSLRNPPEQQGMDTTT</sequence>
<comment type="caution">
    <text evidence="2">The sequence shown here is derived from an EMBL/GenBank/DDBJ whole genome shotgun (WGS) entry which is preliminary data.</text>
</comment>
<evidence type="ECO:0000313" key="3">
    <source>
        <dbReference type="Proteomes" id="UP000680865"/>
    </source>
</evidence>
<accession>A0A919T1X1</accession>